<name>A0ABT8SRG2_9HYPH</name>
<dbReference type="Proteomes" id="UP001169006">
    <property type="component" value="Unassembled WGS sequence"/>
</dbReference>
<evidence type="ECO:0000313" key="2">
    <source>
        <dbReference type="EMBL" id="MDO1580684.1"/>
    </source>
</evidence>
<dbReference type="RefSeq" id="WP_302074841.1">
    <property type="nucleotide sequence ID" value="NZ_JAUKWQ010000001.1"/>
</dbReference>
<reference evidence="2" key="2">
    <citation type="submission" date="2023-07" db="EMBL/GenBank/DDBJ databases">
        <authorList>
            <person name="Sun H."/>
        </authorList>
    </citation>
    <scope>NUCLEOTIDE SEQUENCE</scope>
    <source>
        <strain evidence="2">05753</strain>
    </source>
</reference>
<proteinExistence type="predicted"/>
<evidence type="ECO:0000313" key="3">
    <source>
        <dbReference type="Proteomes" id="UP001169006"/>
    </source>
</evidence>
<organism evidence="2 3">
    <name type="scientific">Rhizobium oryzicola</name>
    <dbReference type="NCBI Taxonomy" id="1232668"/>
    <lineage>
        <taxon>Bacteria</taxon>
        <taxon>Pseudomonadati</taxon>
        <taxon>Pseudomonadota</taxon>
        <taxon>Alphaproteobacteria</taxon>
        <taxon>Hyphomicrobiales</taxon>
        <taxon>Rhizobiaceae</taxon>
        <taxon>Rhizobium/Agrobacterium group</taxon>
        <taxon>Rhizobium</taxon>
    </lineage>
</organism>
<gene>
    <name evidence="2" type="ORF">Q2T52_01120</name>
</gene>
<dbReference type="EMBL" id="JAUKWQ010000001">
    <property type="protein sequence ID" value="MDO1580684.1"/>
    <property type="molecule type" value="Genomic_DNA"/>
</dbReference>
<sequence>MPTKTPTYTHAQLRAWDKKKLETLRDNARRLGNRDVEQMCSAELASRNPIKTKPGLTNLRSRSGDVVVGYHFVCSKDRGVIADESGRFWTGSWVVAEHHVESSLARGAYLALHESKADVSYRQGNIVGYRRSPRDMIDKENYGIEFLVEPTLVAISWVGDGAGEKGYKWESSSSRDQLDEQSQR</sequence>
<reference evidence="2" key="1">
    <citation type="journal article" date="2015" name="Int. J. Syst. Evol. Microbiol.">
        <title>Rhizobium oryzicola sp. nov., potential plant-growth-promoting endophytic bacteria isolated from rice roots.</title>
        <authorList>
            <person name="Zhang X.X."/>
            <person name="Gao J.S."/>
            <person name="Cao Y.H."/>
            <person name="Sheirdil R.A."/>
            <person name="Wang X.C."/>
            <person name="Zhang L."/>
        </authorList>
    </citation>
    <scope>NUCLEOTIDE SEQUENCE</scope>
    <source>
        <strain evidence="2">05753</strain>
    </source>
</reference>
<feature type="region of interest" description="Disordered" evidence="1">
    <location>
        <begin position="165"/>
        <end position="184"/>
    </location>
</feature>
<keyword evidence="3" id="KW-1185">Reference proteome</keyword>
<comment type="caution">
    <text evidence="2">The sequence shown here is derived from an EMBL/GenBank/DDBJ whole genome shotgun (WGS) entry which is preliminary data.</text>
</comment>
<accession>A0ABT8SRG2</accession>
<protein>
    <submittedName>
        <fullName evidence="2">Uncharacterized protein</fullName>
    </submittedName>
</protein>
<evidence type="ECO:0000256" key="1">
    <source>
        <dbReference type="SAM" id="MobiDB-lite"/>
    </source>
</evidence>